<sequence>MKYYSPNLRHFGFASLIFLLFTGCEQRTDFDACVEYWTSVANEQELSEKDSKQLSIWYIEANCKLSK</sequence>
<protein>
    <submittedName>
        <fullName evidence="1">Uncharacterized protein</fullName>
    </submittedName>
</protein>
<keyword evidence="2" id="KW-1185">Reference proteome</keyword>
<evidence type="ECO:0000313" key="1">
    <source>
        <dbReference type="EMBL" id="CAH0535302.1"/>
    </source>
</evidence>
<dbReference type="Proteomes" id="UP000838672">
    <property type="component" value="Unassembled WGS sequence"/>
</dbReference>
<reference evidence="1" key="1">
    <citation type="submission" date="2021-11" db="EMBL/GenBank/DDBJ databases">
        <authorList>
            <person name="Rodrigo-Torres L."/>
            <person name="Arahal R. D."/>
            <person name="Lucena T."/>
        </authorList>
    </citation>
    <scope>NUCLEOTIDE SEQUENCE</scope>
    <source>
        <strain evidence="1">CECT 7929</strain>
    </source>
</reference>
<gene>
    <name evidence="1" type="ORF">VST7929_02916</name>
</gene>
<comment type="caution">
    <text evidence="1">The sequence shown here is derived from an EMBL/GenBank/DDBJ whole genome shotgun (WGS) entry which is preliminary data.</text>
</comment>
<accession>A0ABN8DVA7</accession>
<dbReference type="PROSITE" id="PS51257">
    <property type="entry name" value="PROKAR_LIPOPROTEIN"/>
    <property type="match status" value="1"/>
</dbReference>
<organism evidence="1 2">
    <name type="scientific">Vibrio stylophorae</name>
    <dbReference type="NCBI Taxonomy" id="659351"/>
    <lineage>
        <taxon>Bacteria</taxon>
        <taxon>Pseudomonadati</taxon>
        <taxon>Pseudomonadota</taxon>
        <taxon>Gammaproteobacteria</taxon>
        <taxon>Vibrionales</taxon>
        <taxon>Vibrionaceae</taxon>
        <taxon>Vibrio</taxon>
    </lineage>
</organism>
<evidence type="ECO:0000313" key="2">
    <source>
        <dbReference type="Proteomes" id="UP000838672"/>
    </source>
</evidence>
<dbReference type="EMBL" id="CAKLDI010000002">
    <property type="protein sequence ID" value="CAH0535302.1"/>
    <property type="molecule type" value="Genomic_DNA"/>
</dbReference>
<name>A0ABN8DVA7_9VIBR</name>
<proteinExistence type="predicted"/>